<evidence type="ECO:0000313" key="2">
    <source>
        <dbReference type="Proteomes" id="UP000596739"/>
    </source>
</evidence>
<accession>A0ABS1EJG8</accession>
<comment type="caution">
    <text evidence="1">The sequence shown here is derived from an EMBL/GenBank/DDBJ whole genome shotgun (WGS) entry which is preliminary data.</text>
</comment>
<protein>
    <submittedName>
        <fullName evidence="1">Uncharacterized protein</fullName>
    </submittedName>
</protein>
<name>A0ABS1EJG8_9CLOT</name>
<keyword evidence="2" id="KW-1185">Reference proteome</keyword>
<dbReference type="EMBL" id="JAENHN010000007">
    <property type="protein sequence ID" value="MBK1809514.1"/>
    <property type="molecule type" value="Genomic_DNA"/>
</dbReference>
<evidence type="ECO:0000313" key="1">
    <source>
        <dbReference type="EMBL" id="MBK1809514.1"/>
    </source>
</evidence>
<organism evidence="1 2">
    <name type="scientific">Clostridium yunnanense</name>
    <dbReference type="NCBI Taxonomy" id="2800325"/>
    <lineage>
        <taxon>Bacteria</taxon>
        <taxon>Bacillati</taxon>
        <taxon>Bacillota</taxon>
        <taxon>Clostridia</taxon>
        <taxon>Eubacteriales</taxon>
        <taxon>Clostridiaceae</taxon>
        <taxon>Clostridium</taxon>
    </lineage>
</organism>
<sequence>MINFRESFERVSRDVPEYGKEFYEDHKNLKPRVFIRQAAGTLFNEYAIERWGTDDKGIFIKFK</sequence>
<gene>
    <name evidence="1" type="ORF">JHL18_02495</name>
</gene>
<proteinExistence type="predicted"/>
<dbReference type="RefSeq" id="WP_200266060.1">
    <property type="nucleotide sequence ID" value="NZ_JAENHN010000007.1"/>
</dbReference>
<reference evidence="2" key="1">
    <citation type="submission" date="2021-01" db="EMBL/GenBank/DDBJ databases">
        <title>Genome public.</title>
        <authorList>
            <person name="Liu C."/>
            <person name="Sun Q."/>
        </authorList>
    </citation>
    <scope>NUCLEOTIDE SEQUENCE [LARGE SCALE GENOMIC DNA]</scope>
    <source>
        <strain evidence="2">YIM B02505</strain>
    </source>
</reference>
<dbReference type="Proteomes" id="UP000596739">
    <property type="component" value="Unassembled WGS sequence"/>
</dbReference>